<sequence>MEPASLHPMKGFNPSEPAILHDRTTDQIVTWTGEEADDFRRLSRARDDGTVAWRQYLFDGWGNVLGG</sequence>
<dbReference type="EMBL" id="JAAVLW010000005">
    <property type="protein sequence ID" value="NOJ48116.1"/>
    <property type="molecule type" value="Genomic_DNA"/>
</dbReference>
<name>A0A7Y4H5Q7_9BRAD</name>
<proteinExistence type="predicted"/>
<organism evidence="1 2">
    <name type="scientific">Bradyrhizobium archetypum</name>
    <dbReference type="NCBI Taxonomy" id="2721160"/>
    <lineage>
        <taxon>Bacteria</taxon>
        <taxon>Pseudomonadati</taxon>
        <taxon>Pseudomonadota</taxon>
        <taxon>Alphaproteobacteria</taxon>
        <taxon>Hyphomicrobiales</taxon>
        <taxon>Nitrobacteraceae</taxon>
        <taxon>Bradyrhizobium</taxon>
    </lineage>
</organism>
<keyword evidence="2" id="KW-1185">Reference proteome</keyword>
<evidence type="ECO:0000313" key="2">
    <source>
        <dbReference type="Proteomes" id="UP000528734"/>
    </source>
</evidence>
<accession>A0A7Y4H5Q7</accession>
<reference evidence="1 2" key="1">
    <citation type="submission" date="2020-03" db="EMBL/GenBank/DDBJ databases">
        <title>Bradyrhizobium diversity isolated from nodules of Muelleranthus trifoliolatus.</title>
        <authorList>
            <person name="Klepa M."/>
            <person name="Helene L."/>
            <person name="Hungria M."/>
        </authorList>
    </citation>
    <scope>NUCLEOTIDE SEQUENCE [LARGE SCALE GENOMIC DNA]</scope>
    <source>
        <strain evidence="1 2">WSM 1744</strain>
    </source>
</reference>
<dbReference type="AlphaFoldDB" id="A0A7Y4H5Q7"/>
<dbReference type="RefSeq" id="WP_171710992.1">
    <property type="nucleotide sequence ID" value="NZ_JAAVLW010000005.1"/>
</dbReference>
<evidence type="ECO:0000313" key="1">
    <source>
        <dbReference type="EMBL" id="NOJ48116.1"/>
    </source>
</evidence>
<dbReference type="Proteomes" id="UP000528734">
    <property type="component" value="Unassembled WGS sequence"/>
</dbReference>
<comment type="caution">
    <text evidence="1">The sequence shown here is derived from an EMBL/GenBank/DDBJ whole genome shotgun (WGS) entry which is preliminary data.</text>
</comment>
<gene>
    <name evidence="1" type="ORF">HCN50_18000</name>
</gene>
<protein>
    <submittedName>
        <fullName evidence="1">Uncharacterized protein</fullName>
    </submittedName>
</protein>